<proteinExistence type="predicted"/>
<dbReference type="RefSeq" id="WP_204864673.1">
    <property type="nucleotide sequence ID" value="NZ_JACJKH010000034.1"/>
</dbReference>
<sequence>MSSGKVICFTDSRGNPLFSLPDSSFLCLEYGNGDSSCAFCRYHSEEQVEIDGKCRNIRQFAKQMEKNGIRYRPMSEKKHKGDRTYGKEEI</sequence>
<evidence type="ECO:0000256" key="1">
    <source>
        <dbReference type="SAM" id="MobiDB-lite"/>
    </source>
</evidence>
<protein>
    <submittedName>
        <fullName evidence="2">Uncharacterized protein</fullName>
    </submittedName>
</protein>
<keyword evidence="3" id="KW-1185">Reference proteome</keyword>
<evidence type="ECO:0000313" key="2">
    <source>
        <dbReference type="EMBL" id="MBM6745442.1"/>
    </source>
</evidence>
<name>A0ABS2EKG0_9FIRM</name>
<feature type="region of interest" description="Disordered" evidence="1">
    <location>
        <begin position="71"/>
        <end position="90"/>
    </location>
</feature>
<comment type="caution">
    <text evidence="2">The sequence shown here is derived from an EMBL/GenBank/DDBJ whole genome shotgun (WGS) entry which is preliminary data.</text>
</comment>
<dbReference type="Proteomes" id="UP000775686">
    <property type="component" value="Unassembled WGS sequence"/>
</dbReference>
<dbReference type="EMBL" id="JACJKH010000034">
    <property type="protein sequence ID" value="MBM6745442.1"/>
    <property type="molecule type" value="Genomic_DNA"/>
</dbReference>
<reference evidence="2 3" key="1">
    <citation type="journal article" date="2021" name="Sci. Rep.">
        <title>The distribution of antibiotic resistance genes in chicken gut microbiota commensals.</title>
        <authorList>
            <person name="Juricova H."/>
            <person name="Matiasovicova J."/>
            <person name="Kubasova T."/>
            <person name="Cejkova D."/>
            <person name="Rychlik I."/>
        </authorList>
    </citation>
    <scope>NUCLEOTIDE SEQUENCE [LARGE SCALE GENOMIC DNA]</scope>
    <source>
        <strain evidence="2 3">An770</strain>
    </source>
</reference>
<organism evidence="2 3">
    <name type="scientific">Drancourtella massiliensis</name>
    <dbReference type="NCBI Taxonomy" id="1632013"/>
    <lineage>
        <taxon>Bacteria</taxon>
        <taxon>Bacillati</taxon>
        <taxon>Bacillota</taxon>
        <taxon>Clostridia</taxon>
        <taxon>Eubacteriales</taxon>
        <taxon>Oscillospiraceae</taxon>
        <taxon>Drancourtella</taxon>
    </lineage>
</organism>
<gene>
    <name evidence="2" type="ORF">H6A32_14245</name>
</gene>
<evidence type="ECO:0000313" key="3">
    <source>
        <dbReference type="Proteomes" id="UP000775686"/>
    </source>
</evidence>
<accession>A0ABS2EKG0</accession>